<sequence length="530" mass="62220">MYPLIKTNSRYAERAEAISEKMRKYTNDSFLNCLFSHFQTYIKHNNITMNFPWCCFLALKWKFSAEQKTYASDMSQKDFAKIINKIYQLTEDAVKFESEAGVILEMRRMIINQTFYQTRLQTFALALSRQYSWYCKSDTPFFRDNFKSLTGLELDNYYKIAFFLTFYFQLDKNSESSLVNIDRIIIFLVPLFGVDEVHAFLKLVSIRRNEIKDFVLLHAREGWNVEEYFERTPFLYKPLILEKQGLVVLSKTVMNAGFSAIVPELFNENLKGKYGEKFGKIVERYLEKLLIDTFSTVVTEKELNKIYRDKKRTGKVVDYLIQEDDAKVFIDSKAVMPHRHLRDSIIANQLKNKLKDNLLEGLEKGQFCASIINGIEKRKPNPRDSLIIILQQDHYVSTGKFISSFINKDIFNKIISDLGDLPIHQDRIYYITIDEFENLLEACSHNHISITEIIDRCVENDHNQATQKMNFQMHIDELLPPKSTIHKDLLANHDEFLKVYAKINYASKIWDGGERAYNEIRKQLLSGFLD</sequence>
<evidence type="ECO:0000313" key="2">
    <source>
        <dbReference type="Proteomes" id="UP000433737"/>
    </source>
</evidence>
<evidence type="ECO:0008006" key="3">
    <source>
        <dbReference type="Google" id="ProtNLM"/>
    </source>
</evidence>
<gene>
    <name evidence="1" type="ORF">PANT111_40025</name>
</gene>
<dbReference type="EMBL" id="CABWMH010000034">
    <property type="protein sequence ID" value="VXC35580.1"/>
    <property type="molecule type" value="Genomic_DNA"/>
</dbReference>
<dbReference type="AlphaFoldDB" id="A0AAX3JA06"/>
<protein>
    <recommendedName>
        <fullName evidence="3">Restriction endonuclease</fullName>
    </recommendedName>
</protein>
<organism evidence="1 2">
    <name type="scientific">Pantoea brenneri</name>
    <dbReference type="NCBI Taxonomy" id="472694"/>
    <lineage>
        <taxon>Bacteria</taxon>
        <taxon>Pseudomonadati</taxon>
        <taxon>Pseudomonadota</taxon>
        <taxon>Gammaproteobacteria</taxon>
        <taxon>Enterobacterales</taxon>
        <taxon>Erwiniaceae</taxon>
        <taxon>Pantoea</taxon>
    </lineage>
</organism>
<comment type="caution">
    <text evidence="1">The sequence shown here is derived from an EMBL/GenBank/DDBJ whole genome shotgun (WGS) entry which is preliminary data.</text>
</comment>
<accession>A0AAX3JA06</accession>
<dbReference type="RefSeq" id="WP_159222813.1">
    <property type="nucleotide sequence ID" value="NZ_LR733469.1"/>
</dbReference>
<dbReference type="Proteomes" id="UP000433737">
    <property type="component" value="Unassembled WGS sequence"/>
</dbReference>
<proteinExistence type="predicted"/>
<reference evidence="1 2" key="1">
    <citation type="submission" date="2019-10" db="EMBL/GenBank/DDBJ databases">
        <authorList>
            <person name="Karimi E."/>
        </authorList>
    </citation>
    <scope>NUCLEOTIDE SEQUENCE [LARGE SCALE GENOMIC DNA]</scope>
    <source>
        <strain evidence="1">Pantoea sp. 111</strain>
    </source>
</reference>
<name>A0AAX3JA06_9GAMM</name>
<evidence type="ECO:0000313" key="1">
    <source>
        <dbReference type="EMBL" id="VXC35580.1"/>
    </source>
</evidence>